<feature type="zinc finger region" description="C3H1-type" evidence="8">
    <location>
        <begin position="709"/>
        <end position="736"/>
    </location>
</feature>
<evidence type="ECO:0000256" key="3">
    <source>
        <dbReference type="ARBA" id="ARBA00022771"/>
    </source>
</evidence>
<feature type="domain" description="C3H1-type" evidence="10">
    <location>
        <begin position="709"/>
        <end position="736"/>
    </location>
</feature>
<dbReference type="InterPro" id="IPR013083">
    <property type="entry name" value="Znf_RING/FYVE/PHD"/>
</dbReference>
<dbReference type="CDD" id="cd17917">
    <property type="entry name" value="DEXHc_RHA-like"/>
    <property type="match status" value="1"/>
</dbReference>
<evidence type="ECO:0000256" key="5">
    <source>
        <dbReference type="ARBA" id="ARBA00022806"/>
    </source>
</evidence>
<evidence type="ECO:0000259" key="10">
    <source>
        <dbReference type="PROSITE" id="PS50103"/>
    </source>
</evidence>
<dbReference type="InterPro" id="IPR001841">
    <property type="entry name" value="Znf_RING"/>
</dbReference>
<feature type="zinc finger region" description="C3H1-type" evidence="8">
    <location>
        <begin position="737"/>
        <end position="762"/>
    </location>
</feature>
<feature type="domain" description="Helicase C-terminal" evidence="12">
    <location>
        <begin position="251"/>
        <end position="419"/>
    </location>
</feature>
<feature type="domain" description="Helicase ATP-binding" evidence="11">
    <location>
        <begin position="12"/>
        <end position="176"/>
    </location>
</feature>
<sequence length="1094" mass="124670">MSFPPSLRQRIVEKIQSNKLTIIVGPTGCGKSSIVPQVLLDSFGKSILCTQPRRLAVVSVASHVAQQRGSQLGNEVGYHVGQEKVMTAETGLIFATAGILLEELKGQGLDALTKHKVVIIDECHERSCESDLCLTIMKEFMIAHPRSNLRVVLMSATFNHAKYANFFQRVPGCEYIDTITLQTAESINAQYSNVETLYLDNIARMLGNVESIGTSNYMDFCNAMKRDPMKELMGYDMGKSLSTELLTMIVTLVKHLDHEETTSSVFLVFAPTYRHLEQMYSALNAFESDFDINVLHSSIDIEDCLDSMRKKEGSRDNRRKVLLASAIADSSVTIPQVSIVIDTCRSLEVKWDCDNCRYIPRTTWSSQAICDQRKGRTGRTCTGRVFRLVHQGFFNNWMEPWEQPKIELASCRDEVLALLSSRSKVMSDPRAILEKCMDSPPPTTVEKAAKYLLDIGACVEEVTSRKKRLVPTEYGRLVSALPYTVEEAALIVHGARNGYLHEALALVTIKSIRPQPIVVSFGREDANRINLSRYFPLVDHKNHMSVAIAHFSAYMFWYVKWNTIRRYAMKEHFESCTMKNQSVHSTNHLFDNELDHTNRADCNVGEWTETMETVHNDWCRDHFINPSSVKSISKSIEVAMKTFYRADFEPEWLRCQPLEPKWNIEEISDIKKLDVFSSVYGVLRGGEMSLKYLIQLQEQGLDQKRDQVSSDMYVCMHFLRGSCKFGERCNSIHSYSAPRPPCVFMSRGGCTNSNCLFSHEQKFSNDVMVEQQYGKKQPLDWYHESSSSLMLLDSGDGSFFHSIDALGINPKAKVSLNWKSLASWHCSDSLRAQSIDRTITKCAINFPCVERFVNDEDKQRLSSIVHQIVTNFEVSESSMVVWISRSHRCPIVFAANSMYSATVFTIRRSDDSMLPRSRRTGSRESNQYFRSNKESIREKFGLGDHSGTANHEKVDAWIRFCIRFCENSASLEQPAVALYDDFLVSGDQKCCICFETPLRNELTELDGCDHLYCYDCIERWSRQENTCPQCKSSFVEIKPYYSADMDKQFDELFRKVVRDSALHEFYKKRKELLSIDAEGEACCYECVTGGMCTK</sequence>
<dbReference type="SMART" id="SM00356">
    <property type="entry name" value="ZnF_C3H1"/>
    <property type="match status" value="2"/>
</dbReference>
<dbReference type="Pfam" id="PF00271">
    <property type="entry name" value="Helicase_C"/>
    <property type="match status" value="1"/>
</dbReference>
<keyword evidence="7" id="KW-0067">ATP-binding</keyword>
<dbReference type="EMBL" id="BLLK01000020">
    <property type="protein sequence ID" value="GFH45303.1"/>
    <property type="molecule type" value="Genomic_DNA"/>
</dbReference>
<dbReference type="Gene3D" id="1.20.120.1080">
    <property type="match status" value="1"/>
</dbReference>
<dbReference type="GO" id="GO:0003723">
    <property type="term" value="F:RNA binding"/>
    <property type="evidence" value="ECO:0007669"/>
    <property type="project" value="TreeGrafter"/>
</dbReference>
<evidence type="ECO:0000259" key="9">
    <source>
        <dbReference type="PROSITE" id="PS50089"/>
    </source>
</evidence>
<evidence type="ECO:0000259" key="12">
    <source>
        <dbReference type="PROSITE" id="PS51194"/>
    </source>
</evidence>
<keyword evidence="14" id="KW-1185">Reference proteome</keyword>
<dbReference type="InterPro" id="IPR058746">
    <property type="entry name" value="Znf_RING-type_Topors"/>
</dbReference>
<dbReference type="PANTHER" id="PTHR18934:SF221">
    <property type="entry name" value="ATP-DEPENDENT RNA HELICASE DHX34-RELATED"/>
    <property type="match status" value="1"/>
</dbReference>
<evidence type="ECO:0008006" key="15">
    <source>
        <dbReference type="Google" id="ProtNLM"/>
    </source>
</evidence>
<dbReference type="GO" id="GO:0016787">
    <property type="term" value="F:hydrolase activity"/>
    <property type="evidence" value="ECO:0007669"/>
    <property type="project" value="UniProtKB-KW"/>
</dbReference>
<keyword evidence="4" id="KW-0378">Hydrolase</keyword>
<dbReference type="PROSITE" id="PS51192">
    <property type="entry name" value="HELICASE_ATP_BIND_1"/>
    <property type="match status" value="1"/>
</dbReference>
<dbReference type="PROSITE" id="PS50103">
    <property type="entry name" value="ZF_C3H1"/>
    <property type="match status" value="2"/>
</dbReference>
<dbReference type="InterPro" id="IPR027417">
    <property type="entry name" value="P-loop_NTPase"/>
</dbReference>
<feature type="domain" description="RING-type" evidence="9">
    <location>
        <begin position="990"/>
        <end position="1031"/>
    </location>
</feature>
<dbReference type="InterPro" id="IPR011545">
    <property type="entry name" value="DEAD/DEAH_box_helicase_dom"/>
</dbReference>
<evidence type="ECO:0000313" key="13">
    <source>
        <dbReference type="EMBL" id="GFH45303.1"/>
    </source>
</evidence>
<dbReference type="SMART" id="SM00184">
    <property type="entry name" value="RING"/>
    <property type="match status" value="1"/>
</dbReference>
<dbReference type="SMART" id="SM00487">
    <property type="entry name" value="DEXDc"/>
    <property type="match status" value="1"/>
</dbReference>
<organism evidence="13 14">
    <name type="scientific">Chaetoceros tenuissimus</name>
    <dbReference type="NCBI Taxonomy" id="426638"/>
    <lineage>
        <taxon>Eukaryota</taxon>
        <taxon>Sar</taxon>
        <taxon>Stramenopiles</taxon>
        <taxon>Ochrophyta</taxon>
        <taxon>Bacillariophyta</taxon>
        <taxon>Coscinodiscophyceae</taxon>
        <taxon>Chaetocerotophycidae</taxon>
        <taxon>Chaetocerotales</taxon>
        <taxon>Chaetocerotaceae</taxon>
        <taxon>Chaetoceros</taxon>
    </lineage>
</organism>
<dbReference type="GO" id="GO:0005524">
    <property type="term" value="F:ATP binding"/>
    <property type="evidence" value="ECO:0007669"/>
    <property type="project" value="UniProtKB-KW"/>
</dbReference>
<dbReference type="InterPro" id="IPR000571">
    <property type="entry name" value="Znf_CCCH"/>
</dbReference>
<dbReference type="Pfam" id="PF00642">
    <property type="entry name" value="zf-CCCH"/>
    <property type="match status" value="1"/>
</dbReference>
<protein>
    <recommendedName>
        <fullName evidence="15">RING-type E3 ubiquitin transferase</fullName>
    </recommendedName>
</protein>
<dbReference type="Gene3D" id="3.40.50.300">
    <property type="entry name" value="P-loop containing nucleotide triphosphate hydrolases"/>
    <property type="match status" value="2"/>
</dbReference>
<gene>
    <name evidence="13" type="ORF">CTEN210_01777</name>
</gene>
<dbReference type="Pfam" id="PF00270">
    <property type="entry name" value="DEAD"/>
    <property type="match status" value="1"/>
</dbReference>
<dbReference type="SUPFAM" id="SSF52540">
    <property type="entry name" value="P-loop containing nucleoside triphosphate hydrolases"/>
    <property type="match status" value="1"/>
</dbReference>
<dbReference type="InterPro" id="IPR017907">
    <property type="entry name" value="Znf_RING_CS"/>
</dbReference>
<accession>A0AAD3H071</accession>
<keyword evidence="1 8" id="KW-0479">Metal-binding</keyword>
<proteinExistence type="predicted"/>
<evidence type="ECO:0000256" key="4">
    <source>
        <dbReference type="ARBA" id="ARBA00022801"/>
    </source>
</evidence>
<keyword evidence="5" id="KW-0347">Helicase</keyword>
<dbReference type="GO" id="GO:0008270">
    <property type="term" value="F:zinc ion binding"/>
    <property type="evidence" value="ECO:0007669"/>
    <property type="project" value="UniProtKB-KW"/>
</dbReference>
<keyword evidence="6 8" id="KW-0862">Zinc</keyword>
<keyword evidence="3 8" id="KW-0863">Zinc-finger</keyword>
<dbReference type="Gene3D" id="4.10.1000.10">
    <property type="entry name" value="Zinc finger, CCCH-type"/>
    <property type="match status" value="1"/>
</dbReference>
<evidence type="ECO:0000256" key="6">
    <source>
        <dbReference type="ARBA" id="ARBA00022833"/>
    </source>
</evidence>
<dbReference type="AlphaFoldDB" id="A0AAD3H071"/>
<dbReference type="InterPro" id="IPR001650">
    <property type="entry name" value="Helicase_C-like"/>
</dbReference>
<evidence type="ECO:0000256" key="2">
    <source>
        <dbReference type="ARBA" id="ARBA00022741"/>
    </source>
</evidence>
<comment type="caution">
    <text evidence="13">The sequence shown here is derived from an EMBL/GenBank/DDBJ whole genome shotgun (WGS) entry which is preliminary data.</text>
</comment>
<dbReference type="PANTHER" id="PTHR18934">
    <property type="entry name" value="ATP-DEPENDENT RNA HELICASE"/>
    <property type="match status" value="1"/>
</dbReference>
<keyword evidence="2" id="KW-0547">Nucleotide-binding</keyword>
<reference evidence="13 14" key="1">
    <citation type="journal article" date="2021" name="Sci. Rep.">
        <title>The genome of the diatom Chaetoceros tenuissimus carries an ancient integrated fragment of an extant virus.</title>
        <authorList>
            <person name="Hongo Y."/>
            <person name="Kimura K."/>
            <person name="Takaki Y."/>
            <person name="Yoshida Y."/>
            <person name="Baba S."/>
            <person name="Kobayashi G."/>
            <person name="Nagasaki K."/>
            <person name="Hano T."/>
            <person name="Tomaru Y."/>
        </authorList>
    </citation>
    <scope>NUCLEOTIDE SEQUENCE [LARGE SCALE GENOMIC DNA]</scope>
    <source>
        <strain evidence="13 14">NIES-3715</strain>
    </source>
</reference>
<dbReference type="Gene3D" id="3.30.40.10">
    <property type="entry name" value="Zinc/RING finger domain, C3HC4 (zinc finger)"/>
    <property type="match status" value="1"/>
</dbReference>
<evidence type="ECO:0000313" key="14">
    <source>
        <dbReference type="Proteomes" id="UP001054902"/>
    </source>
</evidence>
<name>A0AAD3H071_9STRA</name>
<evidence type="ECO:0000256" key="1">
    <source>
        <dbReference type="ARBA" id="ARBA00022723"/>
    </source>
</evidence>
<dbReference type="InterPro" id="IPR014001">
    <property type="entry name" value="Helicase_ATP-bd"/>
</dbReference>
<dbReference type="PROSITE" id="PS00518">
    <property type="entry name" value="ZF_RING_1"/>
    <property type="match status" value="1"/>
</dbReference>
<dbReference type="SUPFAM" id="SSF57850">
    <property type="entry name" value="RING/U-box"/>
    <property type="match status" value="1"/>
</dbReference>
<dbReference type="PROSITE" id="PS51194">
    <property type="entry name" value="HELICASE_CTER"/>
    <property type="match status" value="1"/>
</dbReference>
<dbReference type="CDD" id="cd16574">
    <property type="entry name" value="RING-HC_Topors"/>
    <property type="match status" value="1"/>
</dbReference>
<evidence type="ECO:0000256" key="8">
    <source>
        <dbReference type="PROSITE-ProRule" id="PRU00723"/>
    </source>
</evidence>
<dbReference type="SMART" id="SM00490">
    <property type="entry name" value="HELICc"/>
    <property type="match status" value="1"/>
</dbReference>
<dbReference type="Proteomes" id="UP001054902">
    <property type="component" value="Unassembled WGS sequence"/>
</dbReference>
<feature type="domain" description="C3H1-type" evidence="10">
    <location>
        <begin position="737"/>
        <end position="762"/>
    </location>
</feature>
<dbReference type="Pfam" id="PF13639">
    <property type="entry name" value="zf-RING_2"/>
    <property type="match status" value="1"/>
</dbReference>
<evidence type="ECO:0000259" key="11">
    <source>
        <dbReference type="PROSITE" id="PS51192"/>
    </source>
</evidence>
<dbReference type="PROSITE" id="PS50089">
    <property type="entry name" value="ZF_RING_2"/>
    <property type="match status" value="1"/>
</dbReference>
<dbReference type="GO" id="GO:0004386">
    <property type="term" value="F:helicase activity"/>
    <property type="evidence" value="ECO:0007669"/>
    <property type="project" value="UniProtKB-KW"/>
</dbReference>
<evidence type="ECO:0000256" key="7">
    <source>
        <dbReference type="ARBA" id="ARBA00022840"/>
    </source>
</evidence>